<protein>
    <submittedName>
        <fullName evidence="1">Uncharacterized protein</fullName>
    </submittedName>
</protein>
<evidence type="ECO:0000313" key="1">
    <source>
        <dbReference type="EMBL" id="DAD78779.1"/>
    </source>
</evidence>
<sequence length="42" mass="4523">MPLNRFSGVSSTPVFWNVAPKEVISEQDANSLGGIFTSDVQP</sequence>
<reference evidence="1" key="1">
    <citation type="journal article" date="2021" name="Proc. Natl. Acad. Sci. U.S.A.">
        <title>A Catalog of Tens of Thousands of Viruses from Human Metagenomes Reveals Hidden Associations with Chronic Diseases.</title>
        <authorList>
            <person name="Tisza M.J."/>
            <person name="Buck C.B."/>
        </authorList>
    </citation>
    <scope>NUCLEOTIDE SEQUENCE</scope>
    <source>
        <strain evidence="1">CtfvB24</strain>
    </source>
</reference>
<dbReference type="EMBL" id="BK014851">
    <property type="protein sequence ID" value="DAD78779.1"/>
    <property type="molecule type" value="Genomic_DNA"/>
</dbReference>
<organism evidence="1">
    <name type="scientific">Myoviridae sp. ctfvB24</name>
    <dbReference type="NCBI Taxonomy" id="2826679"/>
    <lineage>
        <taxon>Viruses</taxon>
        <taxon>Duplodnaviria</taxon>
        <taxon>Heunggongvirae</taxon>
        <taxon>Uroviricota</taxon>
        <taxon>Caudoviricetes</taxon>
    </lineage>
</organism>
<name>A0A8S5MA08_9CAUD</name>
<accession>A0A8S5MA08</accession>
<proteinExistence type="predicted"/>